<gene>
    <name evidence="3" type="ORF">GCM10011613_03250</name>
</gene>
<dbReference type="Proteomes" id="UP000619761">
    <property type="component" value="Unassembled WGS sequence"/>
</dbReference>
<evidence type="ECO:0000259" key="2">
    <source>
        <dbReference type="Pfam" id="PF01035"/>
    </source>
</evidence>
<dbReference type="PANTHER" id="PTHR42942">
    <property type="entry name" value="6-O-METHYLGUANINE DNA METHYLTRANSFERASE"/>
    <property type="match status" value="1"/>
</dbReference>
<keyword evidence="4" id="KW-1185">Reference proteome</keyword>
<dbReference type="PANTHER" id="PTHR42942:SF1">
    <property type="entry name" value="ALKYLTRANSFERASE-LIKE PROTEIN 1"/>
    <property type="match status" value="1"/>
</dbReference>
<accession>A0ABQ3ASX2</accession>
<organism evidence="3 4">
    <name type="scientific">Cellvibrio zantedeschiae</name>
    <dbReference type="NCBI Taxonomy" id="1237077"/>
    <lineage>
        <taxon>Bacteria</taxon>
        <taxon>Pseudomonadati</taxon>
        <taxon>Pseudomonadota</taxon>
        <taxon>Gammaproteobacteria</taxon>
        <taxon>Cellvibrionales</taxon>
        <taxon>Cellvibrionaceae</taxon>
        <taxon>Cellvibrio</taxon>
    </lineage>
</organism>
<dbReference type="Gene3D" id="1.10.10.10">
    <property type="entry name" value="Winged helix-like DNA-binding domain superfamily/Winged helix DNA-binding domain"/>
    <property type="match status" value="1"/>
</dbReference>
<keyword evidence="1" id="KW-0227">DNA damage</keyword>
<comment type="caution">
    <text evidence="3">The sequence shown here is derived from an EMBL/GenBank/DDBJ whole genome shotgun (WGS) entry which is preliminary data.</text>
</comment>
<sequence>MLETQEQRREAIYLALAQVPKGKVITYGNLAKLAGMPNGARLAGRLMCGLPAGSRLPWHRVINSQGKLSLPENSDSYREQIRRLEKEGVVINNGKIKLSIYAY</sequence>
<name>A0ABQ3ASX2_9GAMM</name>
<dbReference type="SUPFAM" id="SSF46767">
    <property type="entry name" value="Methylated DNA-protein cysteine methyltransferase, C-terminal domain"/>
    <property type="match status" value="1"/>
</dbReference>
<evidence type="ECO:0000313" key="3">
    <source>
        <dbReference type="EMBL" id="GGY63006.1"/>
    </source>
</evidence>
<dbReference type="RefSeq" id="WP_189415461.1">
    <property type="nucleotide sequence ID" value="NZ_BMYZ01000001.1"/>
</dbReference>
<dbReference type="EMBL" id="BMYZ01000001">
    <property type="protein sequence ID" value="GGY63006.1"/>
    <property type="molecule type" value="Genomic_DNA"/>
</dbReference>
<evidence type="ECO:0000256" key="1">
    <source>
        <dbReference type="ARBA" id="ARBA00022763"/>
    </source>
</evidence>
<dbReference type="Pfam" id="PF01035">
    <property type="entry name" value="DNA_binding_1"/>
    <property type="match status" value="1"/>
</dbReference>
<protein>
    <recommendedName>
        <fullName evidence="2">Methylated-DNA-[protein]-cysteine S-methyltransferase DNA binding domain-containing protein</fullName>
    </recommendedName>
</protein>
<dbReference type="InterPro" id="IPR036217">
    <property type="entry name" value="MethylDNA_cys_MeTrfase_DNAb"/>
</dbReference>
<dbReference type="CDD" id="cd06445">
    <property type="entry name" value="ATase"/>
    <property type="match status" value="1"/>
</dbReference>
<proteinExistence type="predicted"/>
<dbReference type="InterPro" id="IPR052520">
    <property type="entry name" value="ATL_DNA_repair"/>
</dbReference>
<dbReference type="InterPro" id="IPR036388">
    <property type="entry name" value="WH-like_DNA-bd_sf"/>
</dbReference>
<dbReference type="InterPro" id="IPR014048">
    <property type="entry name" value="MethylDNA_cys_MeTrfase_DNA-bd"/>
</dbReference>
<evidence type="ECO:0000313" key="4">
    <source>
        <dbReference type="Proteomes" id="UP000619761"/>
    </source>
</evidence>
<feature type="domain" description="Methylated-DNA-[protein]-cysteine S-methyltransferase DNA binding" evidence="2">
    <location>
        <begin position="9"/>
        <end position="89"/>
    </location>
</feature>
<reference evidence="4" key="1">
    <citation type="journal article" date="2019" name="Int. J. Syst. Evol. Microbiol.">
        <title>The Global Catalogue of Microorganisms (GCM) 10K type strain sequencing project: providing services to taxonomists for standard genome sequencing and annotation.</title>
        <authorList>
            <consortium name="The Broad Institute Genomics Platform"/>
            <consortium name="The Broad Institute Genome Sequencing Center for Infectious Disease"/>
            <person name="Wu L."/>
            <person name="Ma J."/>
        </authorList>
    </citation>
    <scope>NUCLEOTIDE SEQUENCE [LARGE SCALE GENOMIC DNA]</scope>
    <source>
        <strain evidence="4">KCTC 32239</strain>
    </source>
</reference>